<dbReference type="AlphaFoldDB" id="A0A8G2C8F1"/>
<comment type="subcellular location">
    <subcellularLocation>
        <location evidence="1">Cell membrane</location>
        <topology evidence="1">Multi-pass membrane protein</topology>
    </subcellularLocation>
</comment>
<feature type="transmembrane region" description="Helical" evidence="6">
    <location>
        <begin position="41"/>
        <end position="63"/>
    </location>
</feature>
<feature type="transmembrane region" description="Helical" evidence="6">
    <location>
        <begin position="75"/>
        <end position="94"/>
    </location>
</feature>
<evidence type="ECO:0000256" key="3">
    <source>
        <dbReference type="ARBA" id="ARBA00022692"/>
    </source>
</evidence>
<evidence type="ECO:0000259" key="7">
    <source>
        <dbReference type="Pfam" id="PF00892"/>
    </source>
</evidence>
<dbReference type="PANTHER" id="PTHR32322">
    <property type="entry name" value="INNER MEMBRANE TRANSPORTER"/>
    <property type="match status" value="1"/>
</dbReference>
<evidence type="ECO:0000256" key="6">
    <source>
        <dbReference type="SAM" id="Phobius"/>
    </source>
</evidence>
<comment type="caution">
    <text evidence="8">The sequence shown here is derived from an EMBL/GenBank/DDBJ whole genome shotgun (WGS) entry which is preliminary data.</text>
</comment>
<accession>A0A8G2C8F1</accession>
<feature type="transmembrane region" description="Helical" evidence="6">
    <location>
        <begin position="221"/>
        <end position="242"/>
    </location>
</feature>
<dbReference type="RefSeq" id="WP_020002157.1">
    <property type="nucleotide sequence ID" value="NZ_CP192217.1"/>
</dbReference>
<keyword evidence="4 6" id="KW-1133">Transmembrane helix</keyword>
<keyword evidence="5 6" id="KW-0472">Membrane</keyword>
<keyword evidence="3 6" id="KW-0812">Transmembrane</keyword>
<keyword evidence="2" id="KW-1003">Cell membrane</keyword>
<feature type="transmembrane region" description="Helical" evidence="6">
    <location>
        <begin position="128"/>
        <end position="146"/>
    </location>
</feature>
<dbReference type="Proteomes" id="UP000184001">
    <property type="component" value="Unassembled WGS sequence"/>
</dbReference>
<evidence type="ECO:0000313" key="8">
    <source>
        <dbReference type="EMBL" id="SHI80247.1"/>
    </source>
</evidence>
<feature type="transmembrane region" description="Helical" evidence="6">
    <location>
        <begin position="254"/>
        <end position="273"/>
    </location>
</feature>
<dbReference type="PANTHER" id="PTHR32322:SF18">
    <property type="entry name" value="S-ADENOSYLMETHIONINE_S-ADENOSYLHOMOCYSTEINE TRANSPORTER"/>
    <property type="match status" value="1"/>
</dbReference>
<feature type="domain" description="EamA" evidence="7">
    <location>
        <begin position="12"/>
        <end position="145"/>
    </location>
</feature>
<gene>
    <name evidence="8" type="ORF">SAMN05660830_01044</name>
</gene>
<evidence type="ECO:0000256" key="1">
    <source>
        <dbReference type="ARBA" id="ARBA00004651"/>
    </source>
</evidence>
<evidence type="ECO:0000256" key="4">
    <source>
        <dbReference type="ARBA" id="ARBA00022989"/>
    </source>
</evidence>
<evidence type="ECO:0000313" key="9">
    <source>
        <dbReference type="Proteomes" id="UP000184001"/>
    </source>
</evidence>
<organism evidence="8 9">
    <name type="scientific">Halodesulfovibrio aestuarii</name>
    <dbReference type="NCBI Taxonomy" id="126333"/>
    <lineage>
        <taxon>Bacteria</taxon>
        <taxon>Pseudomonadati</taxon>
        <taxon>Thermodesulfobacteriota</taxon>
        <taxon>Desulfovibrionia</taxon>
        <taxon>Desulfovibrionales</taxon>
        <taxon>Desulfovibrionaceae</taxon>
        <taxon>Halodesulfovibrio</taxon>
    </lineage>
</organism>
<evidence type="ECO:0000256" key="2">
    <source>
        <dbReference type="ARBA" id="ARBA00022475"/>
    </source>
</evidence>
<evidence type="ECO:0000256" key="5">
    <source>
        <dbReference type="ARBA" id="ARBA00023136"/>
    </source>
</evidence>
<feature type="transmembrane region" description="Helical" evidence="6">
    <location>
        <begin position="190"/>
        <end position="209"/>
    </location>
</feature>
<feature type="domain" description="EamA" evidence="7">
    <location>
        <begin position="161"/>
        <end position="296"/>
    </location>
</feature>
<reference evidence="8 9" key="1">
    <citation type="submission" date="2016-11" db="EMBL/GenBank/DDBJ databases">
        <authorList>
            <person name="Varghese N."/>
            <person name="Submissions S."/>
        </authorList>
    </citation>
    <scope>NUCLEOTIDE SEQUENCE [LARGE SCALE GENOMIC DNA]</scope>
    <source>
        <strain evidence="8 9">DSM 17919</strain>
    </source>
</reference>
<feature type="transmembrane region" description="Helical" evidence="6">
    <location>
        <begin position="279"/>
        <end position="296"/>
    </location>
</feature>
<feature type="transmembrane region" description="Helical" evidence="6">
    <location>
        <begin position="158"/>
        <end position="178"/>
    </location>
</feature>
<dbReference type="GO" id="GO:0005886">
    <property type="term" value="C:plasma membrane"/>
    <property type="evidence" value="ECO:0007669"/>
    <property type="project" value="UniProtKB-SubCell"/>
</dbReference>
<proteinExistence type="predicted"/>
<sequence length="298" mass="32631">MNLPSQLARYGGCLFALMATVIWSGNFIVARGLSSEIAPVTLAFCRWTTATVVLLPFAMTALYRQRAELLASLRHLVPTAFLGVTVFNTLIYIAGHKTTALNLSLIAIFSPVFIIILAHIFLKDRITLARLCGVVLSICGVVLLTTRGDLGLLLQLQFNEGDLLMLFATLIFAVYTILVRRKPVALLPTAYLGANFILGWIMLLPWVLWEWTYAPPVMPAPHVMGAILYIGVGASLLSYLFWNYAIASIGPSKAGIVYYSLPLFCGLEAWLILGEAVTWVHGVSGLLIVCGIFIANRQ</sequence>
<feature type="transmembrane region" description="Helical" evidence="6">
    <location>
        <begin position="7"/>
        <end position="29"/>
    </location>
</feature>
<dbReference type="InterPro" id="IPR037185">
    <property type="entry name" value="EmrE-like"/>
</dbReference>
<name>A0A8G2C8F1_9BACT</name>
<protein>
    <submittedName>
        <fullName evidence="8">Permease of the drug/metabolite transporter (DMT) superfamily</fullName>
    </submittedName>
</protein>
<dbReference type="SUPFAM" id="SSF103481">
    <property type="entry name" value="Multidrug resistance efflux transporter EmrE"/>
    <property type="match status" value="2"/>
</dbReference>
<dbReference type="Pfam" id="PF00892">
    <property type="entry name" value="EamA"/>
    <property type="match status" value="2"/>
</dbReference>
<dbReference type="InterPro" id="IPR050638">
    <property type="entry name" value="AA-Vitamin_Transporters"/>
</dbReference>
<feature type="transmembrane region" description="Helical" evidence="6">
    <location>
        <begin position="100"/>
        <end position="121"/>
    </location>
</feature>
<dbReference type="EMBL" id="FQZR01000002">
    <property type="protein sequence ID" value="SHI80247.1"/>
    <property type="molecule type" value="Genomic_DNA"/>
</dbReference>
<dbReference type="Gene3D" id="1.10.3730.20">
    <property type="match status" value="1"/>
</dbReference>
<dbReference type="InterPro" id="IPR000620">
    <property type="entry name" value="EamA_dom"/>
</dbReference>